<dbReference type="OrthoDB" id="2902130at2759"/>
<dbReference type="Proteomes" id="UP000217790">
    <property type="component" value="Unassembled WGS sequence"/>
</dbReference>
<evidence type="ECO:0000313" key="2">
    <source>
        <dbReference type="Proteomes" id="UP000217790"/>
    </source>
</evidence>
<accession>A0A2H3CDM2</accession>
<sequence length="110" mass="12027">MCIQGSGGNHRKFDLVITRSFCANLCTVILFSSTACRFHHFYPPASSPCPSLSSYLQNLPEGYGIIDIIGTIKAGPVEAIIPGDDQLTIRFLSEELARKYVKSRGAGFGW</sequence>
<organism evidence="1 2">
    <name type="scientific">Armillaria gallica</name>
    <name type="common">Bulbous honey fungus</name>
    <name type="synonym">Armillaria bulbosa</name>
    <dbReference type="NCBI Taxonomy" id="47427"/>
    <lineage>
        <taxon>Eukaryota</taxon>
        <taxon>Fungi</taxon>
        <taxon>Dikarya</taxon>
        <taxon>Basidiomycota</taxon>
        <taxon>Agaricomycotina</taxon>
        <taxon>Agaricomycetes</taxon>
        <taxon>Agaricomycetidae</taxon>
        <taxon>Agaricales</taxon>
        <taxon>Marasmiineae</taxon>
        <taxon>Physalacriaceae</taxon>
        <taxon>Armillaria</taxon>
    </lineage>
</organism>
<keyword evidence="2" id="KW-1185">Reference proteome</keyword>
<proteinExistence type="predicted"/>
<protein>
    <submittedName>
        <fullName evidence="1">Uncharacterized protein</fullName>
    </submittedName>
</protein>
<dbReference type="AlphaFoldDB" id="A0A2H3CDM2"/>
<reference evidence="2" key="1">
    <citation type="journal article" date="2017" name="Nat. Ecol. Evol.">
        <title>Genome expansion and lineage-specific genetic innovations in the forest pathogenic fungi Armillaria.</title>
        <authorList>
            <person name="Sipos G."/>
            <person name="Prasanna A.N."/>
            <person name="Walter M.C."/>
            <person name="O'Connor E."/>
            <person name="Balint B."/>
            <person name="Krizsan K."/>
            <person name="Kiss B."/>
            <person name="Hess J."/>
            <person name="Varga T."/>
            <person name="Slot J."/>
            <person name="Riley R."/>
            <person name="Boka B."/>
            <person name="Rigling D."/>
            <person name="Barry K."/>
            <person name="Lee J."/>
            <person name="Mihaltcheva S."/>
            <person name="LaButti K."/>
            <person name="Lipzen A."/>
            <person name="Waldron R."/>
            <person name="Moloney N.M."/>
            <person name="Sperisen C."/>
            <person name="Kredics L."/>
            <person name="Vagvoelgyi C."/>
            <person name="Patrignani A."/>
            <person name="Fitzpatrick D."/>
            <person name="Nagy I."/>
            <person name="Doyle S."/>
            <person name="Anderson J.B."/>
            <person name="Grigoriev I.V."/>
            <person name="Gueldener U."/>
            <person name="Muensterkoetter M."/>
            <person name="Nagy L.G."/>
        </authorList>
    </citation>
    <scope>NUCLEOTIDE SEQUENCE [LARGE SCALE GENOMIC DNA]</scope>
    <source>
        <strain evidence="2">Ar21-2</strain>
    </source>
</reference>
<dbReference type="InParanoid" id="A0A2H3CDM2"/>
<gene>
    <name evidence="1" type="ORF">ARMGADRAFT_814835</name>
</gene>
<evidence type="ECO:0000313" key="1">
    <source>
        <dbReference type="EMBL" id="PBK81161.1"/>
    </source>
</evidence>
<dbReference type="EMBL" id="KZ293734">
    <property type="protein sequence ID" value="PBK81161.1"/>
    <property type="molecule type" value="Genomic_DNA"/>
</dbReference>
<name>A0A2H3CDM2_ARMGA</name>